<evidence type="ECO:0000313" key="2">
    <source>
        <dbReference type="EMBL" id="KAK7007617.1"/>
    </source>
</evidence>
<dbReference type="EMBL" id="JAWWNJ010000070">
    <property type="protein sequence ID" value="KAK7007617.1"/>
    <property type="molecule type" value="Genomic_DNA"/>
</dbReference>
<accession>A0AAW0AF49</accession>
<evidence type="ECO:0000313" key="3">
    <source>
        <dbReference type="Proteomes" id="UP001362999"/>
    </source>
</evidence>
<gene>
    <name evidence="2" type="ORF">R3P38DRAFT_3212006</name>
</gene>
<feature type="region of interest" description="Disordered" evidence="1">
    <location>
        <begin position="1"/>
        <end position="79"/>
    </location>
</feature>
<protein>
    <submittedName>
        <fullName evidence="2">Uncharacterized protein</fullName>
    </submittedName>
</protein>
<name>A0AAW0AF49_9AGAR</name>
<feature type="compositionally biased region" description="Basic and acidic residues" evidence="1">
    <location>
        <begin position="56"/>
        <end position="73"/>
    </location>
</feature>
<sequence>MSNAYSPHSGASTDEQAHFTVSSTRTTQQQPAPKCHRHPSYRPVRPAPPMLPTRTQPKEAHAAARGNAKDEPPRSNPRRWKGELLHHMLEPAMHRAKVVKRRQDGYKKGESVVDGRPQLVCDQEDQPWRIARRGYPGASEAEYDGRWGTTPYPKRLRDRLDGHPRLGIYERRRPTPPSQAPSNPRFPSPFSLIRTAPHARKSSPPQPPLGLTALCAADRSLDALGASPGLHDLSTHYSHNEESPGNGGDRCKRSSSALFVDAAPSAGPHPSRPQRASAPKQRTQ</sequence>
<feature type="region of interest" description="Disordered" evidence="1">
    <location>
        <begin position="149"/>
        <end position="191"/>
    </location>
</feature>
<dbReference type="Proteomes" id="UP001362999">
    <property type="component" value="Unassembled WGS sequence"/>
</dbReference>
<feature type="compositionally biased region" description="Basic and acidic residues" evidence="1">
    <location>
        <begin position="158"/>
        <end position="173"/>
    </location>
</feature>
<comment type="caution">
    <text evidence="2">The sequence shown here is derived from an EMBL/GenBank/DDBJ whole genome shotgun (WGS) entry which is preliminary data.</text>
</comment>
<organism evidence="2 3">
    <name type="scientific">Favolaschia claudopus</name>
    <dbReference type="NCBI Taxonomy" id="2862362"/>
    <lineage>
        <taxon>Eukaryota</taxon>
        <taxon>Fungi</taxon>
        <taxon>Dikarya</taxon>
        <taxon>Basidiomycota</taxon>
        <taxon>Agaricomycotina</taxon>
        <taxon>Agaricomycetes</taxon>
        <taxon>Agaricomycetidae</taxon>
        <taxon>Agaricales</taxon>
        <taxon>Marasmiineae</taxon>
        <taxon>Mycenaceae</taxon>
        <taxon>Favolaschia</taxon>
    </lineage>
</organism>
<feature type="region of interest" description="Disordered" evidence="1">
    <location>
        <begin position="226"/>
        <end position="284"/>
    </location>
</feature>
<feature type="compositionally biased region" description="Polar residues" evidence="1">
    <location>
        <begin position="1"/>
        <end position="31"/>
    </location>
</feature>
<reference evidence="2 3" key="1">
    <citation type="journal article" date="2024" name="J Genomics">
        <title>Draft genome sequencing and assembly of Favolaschia claudopus CIRM-BRFM 2984 isolated from oak limbs.</title>
        <authorList>
            <person name="Navarro D."/>
            <person name="Drula E."/>
            <person name="Chaduli D."/>
            <person name="Cazenave R."/>
            <person name="Ahrendt S."/>
            <person name="Wang J."/>
            <person name="Lipzen A."/>
            <person name="Daum C."/>
            <person name="Barry K."/>
            <person name="Grigoriev I.V."/>
            <person name="Favel A."/>
            <person name="Rosso M.N."/>
            <person name="Martin F."/>
        </authorList>
    </citation>
    <scope>NUCLEOTIDE SEQUENCE [LARGE SCALE GENOMIC DNA]</scope>
    <source>
        <strain evidence="2 3">CIRM-BRFM 2984</strain>
    </source>
</reference>
<feature type="compositionally biased region" description="Pro residues" evidence="1">
    <location>
        <begin position="175"/>
        <end position="187"/>
    </location>
</feature>
<evidence type="ECO:0000256" key="1">
    <source>
        <dbReference type="SAM" id="MobiDB-lite"/>
    </source>
</evidence>
<keyword evidence="3" id="KW-1185">Reference proteome</keyword>
<dbReference type="AlphaFoldDB" id="A0AAW0AF49"/>
<proteinExistence type="predicted"/>